<keyword evidence="1" id="KW-1133">Transmembrane helix</keyword>
<evidence type="ECO:0000256" key="1">
    <source>
        <dbReference type="SAM" id="Phobius"/>
    </source>
</evidence>
<reference evidence="2 3" key="1">
    <citation type="journal article" date="2010" name="Stand. Genomic Sci.">
        <title>Complete genome sequence of Cellulophaga algicola type strain (IC166).</title>
        <authorList>
            <person name="Abt B."/>
            <person name="Lu M."/>
            <person name="Misra M."/>
            <person name="Han C."/>
            <person name="Nolan M."/>
            <person name="Lucas S."/>
            <person name="Hammon N."/>
            <person name="Deshpande S."/>
            <person name="Cheng J.F."/>
            <person name="Tapia R."/>
            <person name="Goodwin L."/>
            <person name="Pitluck S."/>
            <person name="Liolios K."/>
            <person name="Pagani I."/>
            <person name="Ivanova N."/>
            <person name="Mavromatis K."/>
            <person name="Ovchinikova G."/>
            <person name="Pati A."/>
            <person name="Chen A."/>
            <person name="Palaniappan K."/>
            <person name="Land M."/>
            <person name="Hauser L."/>
            <person name="Chang Y.J."/>
            <person name="Jeffries C.D."/>
            <person name="Detter J.C."/>
            <person name="Brambilla E."/>
            <person name="Rohde M."/>
            <person name="Tindall B.J."/>
            <person name="Goker M."/>
            <person name="Woyke T."/>
            <person name="Bristow J."/>
            <person name="Eisen J.A."/>
            <person name="Markowitz V."/>
            <person name="Hugenholtz P."/>
            <person name="Kyrpides N.C."/>
            <person name="Klenk H.P."/>
            <person name="Lapidus A."/>
        </authorList>
    </citation>
    <scope>NUCLEOTIDE SEQUENCE [LARGE SCALE GENOMIC DNA]</scope>
    <source>
        <strain evidence="3">DSM 14237 / IC166 / ACAM 630</strain>
    </source>
</reference>
<keyword evidence="3" id="KW-1185">Reference proteome</keyword>
<gene>
    <name evidence="2" type="ordered locus">Celal_3327</name>
</gene>
<dbReference type="STRING" id="688270.Celal_3327"/>
<protein>
    <submittedName>
        <fullName evidence="2">Uncharacterized protein</fullName>
    </submittedName>
</protein>
<evidence type="ECO:0000313" key="2">
    <source>
        <dbReference type="EMBL" id="ADV50593.1"/>
    </source>
</evidence>
<dbReference type="Proteomes" id="UP000008634">
    <property type="component" value="Chromosome"/>
</dbReference>
<name>E6X634_CELAD</name>
<proteinExistence type="predicted"/>
<keyword evidence="1" id="KW-0812">Transmembrane</keyword>
<feature type="transmembrane region" description="Helical" evidence="1">
    <location>
        <begin position="108"/>
        <end position="128"/>
    </location>
</feature>
<dbReference type="OrthoDB" id="9837004at2"/>
<organism evidence="2 3">
    <name type="scientific">Cellulophaga algicola (strain DSM 14237 / IC166 / ACAM 630)</name>
    <dbReference type="NCBI Taxonomy" id="688270"/>
    <lineage>
        <taxon>Bacteria</taxon>
        <taxon>Pseudomonadati</taxon>
        <taxon>Bacteroidota</taxon>
        <taxon>Flavobacteriia</taxon>
        <taxon>Flavobacteriales</taxon>
        <taxon>Flavobacteriaceae</taxon>
        <taxon>Cellulophaga</taxon>
    </lineage>
</organism>
<dbReference type="AlphaFoldDB" id="E6X634"/>
<accession>E6X634</accession>
<evidence type="ECO:0000313" key="3">
    <source>
        <dbReference type="Proteomes" id="UP000008634"/>
    </source>
</evidence>
<dbReference type="KEGG" id="cao:Celal_3327"/>
<sequence length="181" mass="20795">MKSKLLHIELLKFLIEKSNFFGFVEIKSFLLDNFPEESDLRERRKMKDFLKFLSLEEYVEIQSKRGIWIIVEAGIKVAREDVSAIIKIKPKGVNLVEQNELNRYSKNGIILSSILGLSTLFLAIYSIIITHNISKLENINSELNKENTVLKATNSIIKLQLTNKKIETVKDSSGIEKKVIK</sequence>
<dbReference type="HOGENOM" id="CLU_1486525_0_0_10"/>
<dbReference type="RefSeq" id="WP_013552047.1">
    <property type="nucleotide sequence ID" value="NC_014934.1"/>
</dbReference>
<dbReference type="EMBL" id="CP002453">
    <property type="protein sequence ID" value="ADV50593.1"/>
    <property type="molecule type" value="Genomic_DNA"/>
</dbReference>
<dbReference type="eggNOG" id="ENOG5033Z3R">
    <property type="taxonomic scope" value="Bacteria"/>
</dbReference>
<keyword evidence="1" id="KW-0472">Membrane</keyword>